<gene>
    <name evidence="1" type="ordered locus">Hsero_3483</name>
</gene>
<dbReference type="EMBL" id="CP002039">
    <property type="protein sequence ID" value="ADJ64962.1"/>
    <property type="molecule type" value="Genomic_DNA"/>
</dbReference>
<organism evidence="1 2">
    <name type="scientific">Herbaspirillum seropedicae (strain SmR1)</name>
    <dbReference type="NCBI Taxonomy" id="757424"/>
    <lineage>
        <taxon>Bacteria</taxon>
        <taxon>Pseudomonadati</taxon>
        <taxon>Pseudomonadota</taxon>
        <taxon>Betaproteobacteria</taxon>
        <taxon>Burkholderiales</taxon>
        <taxon>Oxalobacteraceae</taxon>
        <taxon>Herbaspirillum</taxon>
    </lineage>
</organism>
<dbReference type="OrthoDB" id="9155048at2"/>
<dbReference type="GeneID" id="52091238"/>
<dbReference type="Proteomes" id="UP000000329">
    <property type="component" value="Chromosome"/>
</dbReference>
<proteinExistence type="predicted"/>
<sequence>MSIYRRDDVSPEWEPIPLDIEGATADAQELGFHERAMKKISWLATPFDNFPQKGIFGQSRDWFVSNEIAFYATFDSEDLILIQNTWHGFPDPPEWRLASRPVDQASASWSEWGHFSDLPALWNMPRI</sequence>
<protein>
    <submittedName>
        <fullName evidence="1">Uncharacterized protein</fullName>
    </submittedName>
</protein>
<dbReference type="HOGENOM" id="CLU_2067964_0_0_4"/>
<keyword evidence="2" id="KW-1185">Reference proteome</keyword>
<name>D8IPR5_HERSS</name>
<dbReference type="KEGG" id="hse:Hsero_3483"/>
<dbReference type="STRING" id="757424.Hsero_3483"/>
<reference evidence="1 2" key="1">
    <citation type="submission" date="2010-04" db="EMBL/GenBank/DDBJ databases">
        <title>The genome of Herbaspirillum seropedicae SmR1, an endophytic, nitrogen-fixing, plant-growth promoting beta-Proteobacteria.</title>
        <authorList>
            <person name="Pedrosa F.O."/>
            <person name="Monteiro R.A."/>
            <person name="Wassem R."/>
            <person name="Cruz L.M."/>
            <person name="Ayub R.A."/>
            <person name="Colauto N.B."/>
            <person name="Fernandez M.A."/>
            <person name="Fungaro M.H.P."/>
            <person name="Grisard E.C."/>
            <person name="Hungria M."/>
            <person name="Madeira H.M.F."/>
            <person name="Nodari R.O."/>
            <person name="Osaku C.A."/>
            <person name="Petzl-Erler M.L."/>
            <person name="Terenzi H."/>
            <person name="Vieira L.G.E."/>
            <person name="Almeida M.I.M."/>
            <person name="Alves L.R."/>
            <person name="Arantes O.M.N."/>
            <person name="Balsanelli E."/>
            <person name="Barcellos F.G."/>
            <person name="Baura V.A."/>
            <person name="Binde D.R."/>
            <person name="Campo R.J."/>
            <person name="Chubatsu L.S."/>
            <person name="Chueire L.M.O."/>
            <person name="Ciferri R.R."/>
            <person name="Correa L.C."/>
            <person name="da Conceicao Silva J.L."/>
            <person name="Dabul A.N.G."/>
            <person name="Dambros B.P."/>
            <person name="Faoro H."/>
            <person name="Favetti A."/>
            <person name="Friedermann G."/>
            <person name="Furlaneto M.C."/>
            <person name="Gasques L.S."/>
            <person name="Gimenes C.C.T."/>
            <person name="Gioppo N.M.R."/>
            <person name="Glienke-Blanco C."/>
            <person name="Godoy L.P."/>
            <person name="Guerra M.P."/>
            <person name="Karp S."/>
            <person name="Kava-Cordeiro V."/>
            <person name="Margarido V.P."/>
            <person name="Mathioni S.M."/>
            <person name="Menck-Soares M.A."/>
            <person name="Murace N.K."/>
            <person name="Nicolas M.F."/>
            <person name="Oliveira C.E.C."/>
            <person name="Pagnan N.A.B."/>
            <person name="Pamphile J.A."/>
            <person name="Patussi E.V."/>
            <person name="Pereira L.F.P."/>
            <person name="Pereira-Ferrari L."/>
            <person name="Pinto F.G.S."/>
            <person name="Precoma C."/>
            <person name="Prioli A.J."/>
            <person name="Prioli S.M.A.P."/>
            <person name="Raittz R.T."/>
            <person name="Ramos H.J.O."/>
            <person name="Ribeiro E.M.S.F."/>
            <person name="Rigo L.U."/>
            <person name="Rocha C.L.M.S.C."/>
            <person name="Rocha S.N."/>
            <person name="Santos K."/>
            <person name="Satori D."/>
            <person name="Silva A.G."/>
            <person name="Simao R.C.G."/>
            <person name="Soares M.A.M."/>
            <person name="Souza E.M."/>
            <person name="Steffens M.B.R."/>
            <person name="Steindel M."/>
            <person name="Tadra-Sfeir M.Z."/>
            <person name="Takahashi E.K."/>
            <person name="Torres R.A."/>
            <person name="Valle J.S."/>
            <person name="Vernal J.I."/>
            <person name="Vilas-Boas L.A."/>
            <person name="Watanabe M.A.E."/>
            <person name="Weiss V.A."/>
            <person name="Yates M.A."/>
            <person name="Souza E.M."/>
        </authorList>
    </citation>
    <scope>NUCLEOTIDE SEQUENCE [LARGE SCALE GENOMIC DNA]</scope>
    <source>
        <strain evidence="1 2">SmR1</strain>
    </source>
</reference>
<accession>D8IPR5</accession>
<evidence type="ECO:0000313" key="2">
    <source>
        <dbReference type="Proteomes" id="UP000000329"/>
    </source>
</evidence>
<evidence type="ECO:0000313" key="1">
    <source>
        <dbReference type="EMBL" id="ADJ64962.1"/>
    </source>
</evidence>
<dbReference type="eggNOG" id="ENOG5034743">
    <property type="taxonomic scope" value="Bacteria"/>
</dbReference>
<dbReference type="RefSeq" id="WP_013235426.1">
    <property type="nucleotide sequence ID" value="NC_014323.1"/>
</dbReference>
<dbReference type="AlphaFoldDB" id="D8IPR5"/>